<evidence type="ECO:0000256" key="6">
    <source>
        <dbReference type="ARBA" id="ARBA00022729"/>
    </source>
</evidence>
<name>A0A4P1QRR9_LUPAN</name>
<evidence type="ECO:0000256" key="4">
    <source>
        <dbReference type="ARBA" id="ARBA00022475"/>
    </source>
</evidence>
<dbReference type="PANTHER" id="PTHR27007">
    <property type="match status" value="1"/>
</dbReference>
<dbReference type="Gramene" id="OIV93142">
    <property type="protein sequence ID" value="OIV93142"/>
    <property type="gene ID" value="TanjilG_20804"/>
</dbReference>
<dbReference type="Pfam" id="PF00069">
    <property type="entry name" value="Pkinase"/>
    <property type="match status" value="1"/>
</dbReference>
<keyword evidence="6" id="KW-0732">Signal</keyword>
<evidence type="ECO:0000256" key="2">
    <source>
        <dbReference type="ARBA" id="ARBA00008536"/>
    </source>
</evidence>
<dbReference type="PROSITE" id="PS50011">
    <property type="entry name" value="PROTEIN_KINASE_DOM"/>
    <property type="match status" value="1"/>
</dbReference>
<evidence type="ECO:0000256" key="7">
    <source>
        <dbReference type="ARBA" id="ARBA00022741"/>
    </source>
</evidence>
<evidence type="ECO:0000313" key="14">
    <source>
        <dbReference type="EMBL" id="OIV93142.1"/>
    </source>
</evidence>
<comment type="similarity">
    <text evidence="3">In the C-terminal section; belongs to the protein kinase superfamily. Ser/Thr protein kinase family.</text>
</comment>
<gene>
    <name evidence="14" type="ORF">TanjilG_20804</name>
</gene>
<dbReference type="Proteomes" id="UP000188354">
    <property type="component" value="Chromosome LG18"/>
</dbReference>
<dbReference type="InterPro" id="IPR050528">
    <property type="entry name" value="L-type_Lectin-RKs"/>
</dbReference>
<comment type="subcellular location">
    <subcellularLocation>
        <location evidence="1">Cell membrane</location>
        <topology evidence="1">Single-pass type I membrane protein</topology>
    </subcellularLocation>
</comment>
<dbReference type="EMBL" id="CM007378">
    <property type="protein sequence ID" value="OIV93142.1"/>
    <property type="molecule type" value="Genomic_DNA"/>
</dbReference>
<evidence type="ECO:0000256" key="9">
    <source>
        <dbReference type="ARBA" id="ARBA00022989"/>
    </source>
</evidence>
<dbReference type="PROSITE" id="PS00108">
    <property type="entry name" value="PROTEIN_KINASE_ST"/>
    <property type="match status" value="1"/>
</dbReference>
<keyword evidence="10" id="KW-0472">Membrane</keyword>
<keyword evidence="9" id="KW-1133">Transmembrane helix</keyword>
<keyword evidence="8" id="KW-0067">ATP-binding</keyword>
<evidence type="ECO:0000256" key="8">
    <source>
        <dbReference type="ARBA" id="ARBA00022840"/>
    </source>
</evidence>
<dbReference type="Gene3D" id="1.10.510.10">
    <property type="entry name" value="Transferase(Phosphotransferase) domain 1"/>
    <property type="match status" value="1"/>
</dbReference>
<sequence length="256" mass="28622">MHLKKGTLTWNVRYSIARGLASAVLYLHEQWKQCVLHRDIKASNVMLDSNFNAKLGDFGLVRLIDHEIESKTTALAGTLGYMPPEAATREKASGELDIYGFGVVALEIACGRKAIGSSLIQEQKYLVEWILELYGKGDIFKAAYPSLCRDFDENEMKRIMIVGLWCTQKDYLLRPTMRQVFQVLNFEIPLPILPSQMAVPNYNTSLNLMPSMTHAFENNQTMPSTSSNSSFTASSQSSTTFDVIFPSAALLHGHTC</sequence>
<protein>
    <recommendedName>
        <fullName evidence="13">Protein kinase domain-containing protein</fullName>
    </recommendedName>
</protein>
<keyword evidence="15" id="KW-1185">Reference proteome</keyword>
<evidence type="ECO:0000256" key="12">
    <source>
        <dbReference type="ARBA" id="ARBA00023180"/>
    </source>
</evidence>
<dbReference type="FunFam" id="1.10.510.10:FF:000240">
    <property type="entry name" value="Lectin-domain containing receptor kinase A4.3"/>
    <property type="match status" value="1"/>
</dbReference>
<dbReference type="GO" id="GO:0004672">
    <property type="term" value="F:protein kinase activity"/>
    <property type="evidence" value="ECO:0007669"/>
    <property type="project" value="InterPro"/>
</dbReference>
<evidence type="ECO:0000256" key="5">
    <source>
        <dbReference type="ARBA" id="ARBA00022692"/>
    </source>
</evidence>
<comment type="similarity">
    <text evidence="2">In the N-terminal section; belongs to the leguminous lectin family.</text>
</comment>
<dbReference type="GO" id="GO:0002229">
    <property type="term" value="P:defense response to oomycetes"/>
    <property type="evidence" value="ECO:0007669"/>
    <property type="project" value="UniProtKB-ARBA"/>
</dbReference>
<evidence type="ECO:0000259" key="13">
    <source>
        <dbReference type="PROSITE" id="PS50011"/>
    </source>
</evidence>
<dbReference type="InterPro" id="IPR008271">
    <property type="entry name" value="Ser/Thr_kinase_AS"/>
</dbReference>
<reference evidence="14 15" key="1">
    <citation type="journal article" date="2017" name="Plant Biotechnol. J.">
        <title>A comprehensive draft genome sequence for lupin (Lupinus angustifolius), an emerging health food: insights into plant-microbe interactions and legume evolution.</title>
        <authorList>
            <person name="Hane J.K."/>
            <person name="Ming Y."/>
            <person name="Kamphuis L.G."/>
            <person name="Nelson M.N."/>
            <person name="Garg G."/>
            <person name="Atkins C.A."/>
            <person name="Bayer P.E."/>
            <person name="Bravo A."/>
            <person name="Bringans S."/>
            <person name="Cannon S."/>
            <person name="Edwards D."/>
            <person name="Foley R."/>
            <person name="Gao L.L."/>
            <person name="Harrison M.J."/>
            <person name="Huang W."/>
            <person name="Hurgobin B."/>
            <person name="Li S."/>
            <person name="Liu C.W."/>
            <person name="McGrath A."/>
            <person name="Morahan G."/>
            <person name="Murray J."/>
            <person name="Weller J."/>
            <person name="Jian J."/>
            <person name="Singh K.B."/>
        </authorList>
    </citation>
    <scope>NUCLEOTIDE SEQUENCE [LARGE SCALE GENOMIC DNA]</scope>
    <source>
        <strain evidence="15">cv. Tanjil</strain>
        <tissue evidence="14">Whole plant</tissue>
    </source>
</reference>
<dbReference type="InterPro" id="IPR000719">
    <property type="entry name" value="Prot_kinase_dom"/>
</dbReference>
<feature type="domain" description="Protein kinase" evidence="13">
    <location>
        <begin position="1"/>
        <end position="193"/>
    </location>
</feature>
<keyword evidence="7" id="KW-0547">Nucleotide-binding</keyword>
<proteinExistence type="inferred from homology"/>
<evidence type="ECO:0000256" key="11">
    <source>
        <dbReference type="ARBA" id="ARBA00023170"/>
    </source>
</evidence>
<dbReference type="GO" id="GO:0005524">
    <property type="term" value="F:ATP binding"/>
    <property type="evidence" value="ECO:0007669"/>
    <property type="project" value="UniProtKB-KW"/>
</dbReference>
<evidence type="ECO:0000256" key="1">
    <source>
        <dbReference type="ARBA" id="ARBA00004251"/>
    </source>
</evidence>
<dbReference type="GO" id="GO:0005886">
    <property type="term" value="C:plasma membrane"/>
    <property type="evidence" value="ECO:0007669"/>
    <property type="project" value="UniProtKB-SubCell"/>
</dbReference>
<keyword evidence="12" id="KW-0325">Glycoprotein</keyword>
<dbReference type="AlphaFoldDB" id="A0A4P1QRR9"/>
<dbReference type="InterPro" id="IPR011009">
    <property type="entry name" value="Kinase-like_dom_sf"/>
</dbReference>
<dbReference type="SMART" id="SM00220">
    <property type="entry name" value="S_TKc"/>
    <property type="match status" value="1"/>
</dbReference>
<keyword evidence="5" id="KW-0812">Transmembrane</keyword>
<evidence type="ECO:0000256" key="10">
    <source>
        <dbReference type="ARBA" id="ARBA00023136"/>
    </source>
</evidence>
<evidence type="ECO:0000313" key="15">
    <source>
        <dbReference type="Proteomes" id="UP000188354"/>
    </source>
</evidence>
<organism evidence="14 15">
    <name type="scientific">Lupinus angustifolius</name>
    <name type="common">Narrow-leaved blue lupine</name>
    <dbReference type="NCBI Taxonomy" id="3871"/>
    <lineage>
        <taxon>Eukaryota</taxon>
        <taxon>Viridiplantae</taxon>
        <taxon>Streptophyta</taxon>
        <taxon>Embryophyta</taxon>
        <taxon>Tracheophyta</taxon>
        <taxon>Spermatophyta</taxon>
        <taxon>Magnoliopsida</taxon>
        <taxon>eudicotyledons</taxon>
        <taxon>Gunneridae</taxon>
        <taxon>Pentapetalae</taxon>
        <taxon>rosids</taxon>
        <taxon>fabids</taxon>
        <taxon>Fabales</taxon>
        <taxon>Fabaceae</taxon>
        <taxon>Papilionoideae</taxon>
        <taxon>50 kb inversion clade</taxon>
        <taxon>genistoids sensu lato</taxon>
        <taxon>core genistoids</taxon>
        <taxon>Genisteae</taxon>
        <taxon>Lupinus</taxon>
    </lineage>
</organism>
<accession>A0A4P1QRR9</accession>
<dbReference type="SUPFAM" id="SSF56112">
    <property type="entry name" value="Protein kinase-like (PK-like)"/>
    <property type="match status" value="1"/>
</dbReference>
<evidence type="ECO:0000256" key="3">
    <source>
        <dbReference type="ARBA" id="ARBA00010217"/>
    </source>
</evidence>
<keyword evidence="4" id="KW-1003">Cell membrane</keyword>
<keyword evidence="11" id="KW-0675">Receptor</keyword>